<dbReference type="Pfam" id="PF14903">
    <property type="entry name" value="WG_beta_rep"/>
    <property type="match status" value="2"/>
</dbReference>
<dbReference type="Pfam" id="PF14559">
    <property type="entry name" value="TPR_19"/>
    <property type="match status" value="1"/>
</dbReference>
<sequence>MKKYVILLFVVLLGLAWFSAGSDMVNDPIKAKEHMEKAAELEEKGIYVDAVTEYESALEYEPDSEELYMKMAEAYLKSGDSREFISICEDTAEKYQDNTHAMDSLMDYYTENGDEEEAVKYLKDFLEEYPDNKNAQEWFTQLEGSYTELYCRYETMGEIVNNSMVVSDDGLYGLTDATGSEVIPCEYKELYPFSEEGFALARTEDNRWIYIDEDDQIRKAPDSEYGKLGMYTEDGTAAEKDGKYGYLDENMEPAGKFQWEELTGLKEGTGAGQKDGEWSLVNKKGKAKGEERYEDVITDAFGFCSAQKRIFVKTGDGYQMINTKGEQIGELTFDDARAFTEEGYAAVCKDGKWGFADSDGELVIDYTYENAESFRNGFAPVSSGGKWGYINEEGTMVIQPEFLEATHISEEGTAAVMIEQQGENVWKLLQLNLFQ</sequence>
<accession>A0A9D2RUQ0</accession>
<dbReference type="Pfam" id="PF13174">
    <property type="entry name" value="TPR_6"/>
    <property type="match status" value="1"/>
</dbReference>
<dbReference type="EMBL" id="DWYZ01000035">
    <property type="protein sequence ID" value="HJB27433.1"/>
    <property type="molecule type" value="Genomic_DNA"/>
</dbReference>
<proteinExistence type="predicted"/>
<organism evidence="2 3">
    <name type="scientific">Candidatus Blautia faecavium</name>
    <dbReference type="NCBI Taxonomy" id="2838487"/>
    <lineage>
        <taxon>Bacteria</taxon>
        <taxon>Bacillati</taxon>
        <taxon>Bacillota</taxon>
        <taxon>Clostridia</taxon>
        <taxon>Lachnospirales</taxon>
        <taxon>Lachnospiraceae</taxon>
        <taxon>Blautia</taxon>
    </lineage>
</organism>
<keyword evidence="1" id="KW-0802">TPR repeat</keyword>
<comment type="caution">
    <text evidence="2">The sequence shown here is derived from an EMBL/GenBank/DDBJ whole genome shotgun (WGS) entry which is preliminary data.</text>
</comment>
<dbReference type="SUPFAM" id="SSF48452">
    <property type="entry name" value="TPR-like"/>
    <property type="match status" value="1"/>
</dbReference>
<dbReference type="InterPro" id="IPR032774">
    <property type="entry name" value="WG_beta_rep"/>
</dbReference>
<dbReference type="InterPro" id="IPR011990">
    <property type="entry name" value="TPR-like_helical_dom_sf"/>
</dbReference>
<protein>
    <submittedName>
        <fullName evidence="2">WG repeat-containing protein</fullName>
    </submittedName>
</protein>
<dbReference type="AlphaFoldDB" id="A0A9D2RUQ0"/>
<reference evidence="2" key="1">
    <citation type="journal article" date="2021" name="PeerJ">
        <title>Extensive microbial diversity within the chicken gut microbiome revealed by metagenomics and culture.</title>
        <authorList>
            <person name="Gilroy R."/>
            <person name="Ravi A."/>
            <person name="Getino M."/>
            <person name="Pursley I."/>
            <person name="Horton D.L."/>
            <person name="Alikhan N.F."/>
            <person name="Baker D."/>
            <person name="Gharbi K."/>
            <person name="Hall N."/>
            <person name="Watson M."/>
            <person name="Adriaenssens E.M."/>
            <person name="Foster-Nyarko E."/>
            <person name="Jarju S."/>
            <person name="Secka A."/>
            <person name="Antonio M."/>
            <person name="Oren A."/>
            <person name="Chaudhuri R.R."/>
            <person name="La Ragione R."/>
            <person name="Hildebrand F."/>
            <person name="Pallen M.J."/>
        </authorList>
    </citation>
    <scope>NUCLEOTIDE SEQUENCE</scope>
    <source>
        <strain evidence="2">ChiSjej1B19-5720</strain>
    </source>
</reference>
<gene>
    <name evidence="2" type="ORF">IAA06_01375</name>
</gene>
<dbReference type="Proteomes" id="UP000823842">
    <property type="component" value="Unassembled WGS sequence"/>
</dbReference>
<dbReference type="PANTHER" id="PTHR37841">
    <property type="entry name" value="GLR2918 PROTEIN"/>
    <property type="match status" value="1"/>
</dbReference>
<reference evidence="2" key="2">
    <citation type="submission" date="2021-04" db="EMBL/GenBank/DDBJ databases">
        <authorList>
            <person name="Gilroy R."/>
        </authorList>
    </citation>
    <scope>NUCLEOTIDE SEQUENCE</scope>
    <source>
        <strain evidence="2">ChiSjej1B19-5720</strain>
    </source>
</reference>
<dbReference type="InterPro" id="IPR019734">
    <property type="entry name" value="TPR_rpt"/>
</dbReference>
<dbReference type="PANTHER" id="PTHR37841:SF1">
    <property type="entry name" value="DUF3298 DOMAIN-CONTAINING PROTEIN"/>
    <property type="match status" value="1"/>
</dbReference>
<name>A0A9D2RUQ0_9FIRM</name>
<dbReference type="Gene3D" id="1.25.40.10">
    <property type="entry name" value="Tetratricopeptide repeat domain"/>
    <property type="match status" value="1"/>
</dbReference>
<feature type="repeat" description="TPR" evidence="1">
    <location>
        <begin position="99"/>
        <end position="132"/>
    </location>
</feature>
<dbReference type="PROSITE" id="PS50005">
    <property type="entry name" value="TPR"/>
    <property type="match status" value="1"/>
</dbReference>
<evidence type="ECO:0000256" key="1">
    <source>
        <dbReference type="PROSITE-ProRule" id="PRU00339"/>
    </source>
</evidence>
<evidence type="ECO:0000313" key="2">
    <source>
        <dbReference type="EMBL" id="HJB27433.1"/>
    </source>
</evidence>
<dbReference type="SUPFAM" id="SSF69360">
    <property type="entry name" value="Cell wall binding repeat"/>
    <property type="match status" value="1"/>
</dbReference>
<evidence type="ECO:0000313" key="3">
    <source>
        <dbReference type="Proteomes" id="UP000823842"/>
    </source>
</evidence>